<dbReference type="EMBL" id="MAAO01000005">
    <property type="protein sequence ID" value="OUR97871.1"/>
    <property type="molecule type" value="Genomic_DNA"/>
</dbReference>
<dbReference type="NCBIfam" id="TIGR02937">
    <property type="entry name" value="sigma70-ECF"/>
    <property type="match status" value="1"/>
</dbReference>
<dbReference type="InterPro" id="IPR013324">
    <property type="entry name" value="RNA_pol_sigma_r3/r4-like"/>
</dbReference>
<protein>
    <recommendedName>
        <fullName evidence="6">RNA polymerase sigma factor 70 region 4 type 2 domain-containing protein</fullName>
    </recommendedName>
</protein>
<evidence type="ECO:0000256" key="3">
    <source>
        <dbReference type="ARBA" id="ARBA00023082"/>
    </source>
</evidence>
<keyword evidence="3" id="KW-0731">Sigma factor</keyword>
<accession>A0A1Y5F9Q8</accession>
<keyword evidence="4" id="KW-0238">DNA-binding</keyword>
<dbReference type="GO" id="GO:0006352">
    <property type="term" value="P:DNA-templated transcription initiation"/>
    <property type="evidence" value="ECO:0007669"/>
    <property type="project" value="InterPro"/>
</dbReference>
<dbReference type="GO" id="GO:0016987">
    <property type="term" value="F:sigma factor activity"/>
    <property type="evidence" value="ECO:0007669"/>
    <property type="project" value="UniProtKB-KW"/>
</dbReference>
<proteinExistence type="inferred from homology"/>
<evidence type="ECO:0000256" key="2">
    <source>
        <dbReference type="ARBA" id="ARBA00023015"/>
    </source>
</evidence>
<comment type="similarity">
    <text evidence="1">Belongs to the sigma-70 factor family. ECF subfamily.</text>
</comment>
<sequence>MNNFSSKDFIQSLREGDSQSFDLIVRAYTGHLFKAALGVGLSEEQSHDVTHSAWLTFFDVVHKFEGRSHIRTFLFGIFYNKVSELRRSNLKYSKTDPIEDIMESKFSSDGHWKEGLPGDPEGILSSNQGLDIIEECMGKLPELQKAVFQLKIVDEDESENICHILNISATNLRQLLYRAKTRLRECVERKSVG</sequence>
<evidence type="ECO:0000313" key="7">
    <source>
        <dbReference type="EMBL" id="OUR97871.1"/>
    </source>
</evidence>
<dbReference type="Gene3D" id="1.10.1740.10">
    <property type="match status" value="1"/>
</dbReference>
<keyword evidence="5" id="KW-0804">Transcription</keyword>
<dbReference type="PANTHER" id="PTHR43133">
    <property type="entry name" value="RNA POLYMERASE ECF-TYPE SIGMA FACTO"/>
    <property type="match status" value="1"/>
</dbReference>
<reference evidence="8" key="1">
    <citation type="journal article" date="2017" name="Proc. Natl. Acad. Sci. U.S.A.">
        <title>Simulation of Deepwater Horizon oil plume reveals substrate specialization within a complex community of hydrocarbon-degraders.</title>
        <authorList>
            <person name="Hu P."/>
            <person name="Dubinsky E.A."/>
            <person name="Probst A.J."/>
            <person name="Wang J."/>
            <person name="Sieber C.M.K."/>
            <person name="Tom L.M."/>
            <person name="Gardinali P."/>
            <person name="Banfield J.F."/>
            <person name="Atlas R.M."/>
            <person name="Andersen G.L."/>
        </authorList>
    </citation>
    <scope>NUCLEOTIDE SEQUENCE [LARGE SCALE GENOMIC DNA]</scope>
</reference>
<name>A0A1Y5F9Q8_9BACT</name>
<dbReference type="InterPro" id="IPR036388">
    <property type="entry name" value="WH-like_DNA-bd_sf"/>
</dbReference>
<keyword evidence="2" id="KW-0805">Transcription regulation</keyword>
<dbReference type="PANTHER" id="PTHR43133:SF8">
    <property type="entry name" value="RNA POLYMERASE SIGMA FACTOR HI_1459-RELATED"/>
    <property type="match status" value="1"/>
</dbReference>
<dbReference type="InterPro" id="IPR039425">
    <property type="entry name" value="RNA_pol_sigma-70-like"/>
</dbReference>
<dbReference type="Proteomes" id="UP000196531">
    <property type="component" value="Unassembled WGS sequence"/>
</dbReference>
<dbReference type="CDD" id="cd06171">
    <property type="entry name" value="Sigma70_r4"/>
    <property type="match status" value="1"/>
</dbReference>
<organism evidence="7 8">
    <name type="scientific">Halobacteriovorax marinus</name>
    <dbReference type="NCBI Taxonomy" id="97084"/>
    <lineage>
        <taxon>Bacteria</taxon>
        <taxon>Pseudomonadati</taxon>
        <taxon>Bdellovibrionota</taxon>
        <taxon>Bacteriovoracia</taxon>
        <taxon>Bacteriovoracales</taxon>
        <taxon>Halobacteriovoraceae</taxon>
        <taxon>Halobacteriovorax</taxon>
    </lineage>
</organism>
<dbReference type="GO" id="GO:0003677">
    <property type="term" value="F:DNA binding"/>
    <property type="evidence" value="ECO:0007669"/>
    <property type="project" value="UniProtKB-KW"/>
</dbReference>
<gene>
    <name evidence="7" type="ORF">A9Q84_06655</name>
</gene>
<dbReference type="InterPro" id="IPR013249">
    <property type="entry name" value="RNA_pol_sigma70_r4_t2"/>
</dbReference>
<dbReference type="AlphaFoldDB" id="A0A1Y5F9Q8"/>
<evidence type="ECO:0000313" key="8">
    <source>
        <dbReference type="Proteomes" id="UP000196531"/>
    </source>
</evidence>
<feature type="domain" description="RNA polymerase sigma factor 70 region 4 type 2" evidence="6">
    <location>
        <begin position="131"/>
        <end position="183"/>
    </location>
</feature>
<evidence type="ECO:0000256" key="5">
    <source>
        <dbReference type="ARBA" id="ARBA00023163"/>
    </source>
</evidence>
<dbReference type="InterPro" id="IPR014284">
    <property type="entry name" value="RNA_pol_sigma-70_dom"/>
</dbReference>
<evidence type="ECO:0000256" key="4">
    <source>
        <dbReference type="ARBA" id="ARBA00023125"/>
    </source>
</evidence>
<dbReference type="InterPro" id="IPR013325">
    <property type="entry name" value="RNA_pol_sigma_r2"/>
</dbReference>
<dbReference type="SUPFAM" id="SSF88659">
    <property type="entry name" value="Sigma3 and sigma4 domains of RNA polymerase sigma factors"/>
    <property type="match status" value="1"/>
</dbReference>
<dbReference type="Pfam" id="PF08281">
    <property type="entry name" value="Sigma70_r4_2"/>
    <property type="match status" value="1"/>
</dbReference>
<evidence type="ECO:0000256" key="1">
    <source>
        <dbReference type="ARBA" id="ARBA00010641"/>
    </source>
</evidence>
<comment type="caution">
    <text evidence="7">The sequence shown here is derived from an EMBL/GenBank/DDBJ whole genome shotgun (WGS) entry which is preliminary data.</text>
</comment>
<evidence type="ECO:0000259" key="6">
    <source>
        <dbReference type="Pfam" id="PF08281"/>
    </source>
</evidence>
<dbReference type="SUPFAM" id="SSF88946">
    <property type="entry name" value="Sigma2 domain of RNA polymerase sigma factors"/>
    <property type="match status" value="1"/>
</dbReference>
<dbReference type="Gene3D" id="1.10.10.10">
    <property type="entry name" value="Winged helix-like DNA-binding domain superfamily/Winged helix DNA-binding domain"/>
    <property type="match status" value="1"/>
</dbReference>